<sequence>MSGVRRVRRCPADSAARLYKRTPVHYFSLSILHRVSITNTFTRFSLYKLVTEKVRVREKSEGRSDLSQRLYRPLYSKIC</sequence>
<dbReference type="AlphaFoldDB" id="E4Y7V8"/>
<dbReference type="Proteomes" id="UP000011014">
    <property type="component" value="Unassembled WGS sequence"/>
</dbReference>
<reference evidence="1" key="1">
    <citation type="journal article" date="2010" name="Science">
        <title>Plasticity of animal genome architecture unmasked by rapid evolution of a pelagic tunicate.</title>
        <authorList>
            <person name="Denoeud F."/>
            <person name="Henriet S."/>
            <person name="Mungpakdee S."/>
            <person name="Aury J.M."/>
            <person name="Da Silva C."/>
            <person name="Brinkmann H."/>
            <person name="Mikhaleva J."/>
            <person name="Olsen L.C."/>
            <person name="Jubin C."/>
            <person name="Canestro C."/>
            <person name="Bouquet J.M."/>
            <person name="Danks G."/>
            <person name="Poulain J."/>
            <person name="Campsteijn C."/>
            <person name="Adamski M."/>
            <person name="Cross I."/>
            <person name="Yadetie F."/>
            <person name="Muffato M."/>
            <person name="Louis A."/>
            <person name="Butcher S."/>
            <person name="Tsagkogeorga G."/>
            <person name="Konrad A."/>
            <person name="Singh S."/>
            <person name="Jensen M.F."/>
            <person name="Cong E.H."/>
            <person name="Eikeseth-Otteraa H."/>
            <person name="Noel B."/>
            <person name="Anthouard V."/>
            <person name="Porcel B.M."/>
            <person name="Kachouri-Lafond R."/>
            <person name="Nishino A."/>
            <person name="Ugolini M."/>
            <person name="Chourrout P."/>
            <person name="Nishida H."/>
            <person name="Aasland R."/>
            <person name="Huzurbazar S."/>
            <person name="Westhof E."/>
            <person name="Delsuc F."/>
            <person name="Lehrach H."/>
            <person name="Reinhardt R."/>
            <person name="Weissenbach J."/>
            <person name="Roy S.W."/>
            <person name="Artiguenave F."/>
            <person name="Postlethwait J.H."/>
            <person name="Manak J.R."/>
            <person name="Thompson E.M."/>
            <person name="Jaillon O."/>
            <person name="Du Pasquier L."/>
            <person name="Boudinot P."/>
            <person name="Liberles D.A."/>
            <person name="Volff J.N."/>
            <person name="Philippe H."/>
            <person name="Lenhard B."/>
            <person name="Roest Crollius H."/>
            <person name="Wincker P."/>
            <person name="Chourrout D."/>
        </authorList>
    </citation>
    <scope>NUCLEOTIDE SEQUENCE [LARGE SCALE GENOMIC DNA]</scope>
</reference>
<accession>E4Y7V8</accession>
<gene>
    <name evidence="1" type="ORF">GSOID_T00025627001</name>
</gene>
<dbReference type="EMBL" id="FN654314">
    <property type="protein sequence ID" value="CBY31708.1"/>
    <property type="molecule type" value="Genomic_DNA"/>
</dbReference>
<protein>
    <submittedName>
        <fullName evidence="1">Uncharacterized protein</fullName>
    </submittedName>
</protein>
<proteinExistence type="predicted"/>
<evidence type="ECO:0000313" key="1">
    <source>
        <dbReference type="EMBL" id="CBY31708.1"/>
    </source>
</evidence>
<organism evidence="1">
    <name type="scientific">Oikopleura dioica</name>
    <name type="common">Tunicate</name>
    <dbReference type="NCBI Taxonomy" id="34765"/>
    <lineage>
        <taxon>Eukaryota</taxon>
        <taxon>Metazoa</taxon>
        <taxon>Chordata</taxon>
        <taxon>Tunicata</taxon>
        <taxon>Appendicularia</taxon>
        <taxon>Copelata</taxon>
        <taxon>Oikopleuridae</taxon>
        <taxon>Oikopleura</taxon>
    </lineage>
</organism>
<name>E4Y7V8_OIKDI</name>